<evidence type="ECO:0000313" key="3">
    <source>
        <dbReference type="EMBL" id="GGD05452.1"/>
    </source>
</evidence>
<dbReference type="RefSeq" id="WP_188651646.1">
    <property type="nucleotide sequence ID" value="NZ_BMIN01000003.1"/>
</dbReference>
<feature type="domain" description="Siphovirus-type tail component C-terminal" evidence="2">
    <location>
        <begin position="416"/>
        <end position="501"/>
    </location>
</feature>
<evidence type="ECO:0000259" key="2">
    <source>
        <dbReference type="Pfam" id="PF22768"/>
    </source>
</evidence>
<dbReference type="Pfam" id="PF05709">
    <property type="entry name" value="Sipho_tail"/>
    <property type="match status" value="1"/>
</dbReference>
<evidence type="ECO:0000313" key="4">
    <source>
        <dbReference type="Proteomes" id="UP000642571"/>
    </source>
</evidence>
<name>A0ABQ1PX44_9BACI</name>
<protein>
    <recommendedName>
        <fullName evidence="5">Phage tail component-like protein</fullName>
    </recommendedName>
</protein>
<reference evidence="4" key="1">
    <citation type="journal article" date="2019" name="Int. J. Syst. Evol. Microbiol.">
        <title>The Global Catalogue of Microorganisms (GCM) 10K type strain sequencing project: providing services to taxonomists for standard genome sequencing and annotation.</title>
        <authorList>
            <consortium name="The Broad Institute Genomics Platform"/>
            <consortium name="The Broad Institute Genome Sequencing Center for Infectious Disease"/>
            <person name="Wu L."/>
            <person name="Ma J."/>
        </authorList>
    </citation>
    <scope>NUCLEOTIDE SEQUENCE [LARGE SCALE GENOMIC DNA]</scope>
    <source>
        <strain evidence="4">CGMCC 1.15353</strain>
    </source>
</reference>
<dbReference type="InterPro" id="IPR008841">
    <property type="entry name" value="Siphovirus-type_tail_N"/>
</dbReference>
<dbReference type="Pfam" id="PF22768">
    <property type="entry name" value="SPP1_Dit"/>
    <property type="match status" value="1"/>
</dbReference>
<dbReference type="InterPro" id="IPR054738">
    <property type="entry name" value="Siphovirus-type_tail_C"/>
</dbReference>
<sequence>MIQIEKSELNFLIEYKDGSTLDIADLGLWVEYFHIYSPNAIREKVEAPGKDGAYVASTKIGERTVSIGFQIETNSLVDFDALKHQVYKTFYAEEAYKIIRDITPDKYIYIYQEGDYDIEQITPEDGEFGLDLSMFDPYTYGTEEAQILNDPLNPEEANSVIDLKGDKAVLPKYRVTFLEPSTFLSIATPNDLFMLGAPYDIDETSYNPYPIVLDDNMGDLTEWGENGLVPLDNGVVASNFNTDGQRFFVTSFGSGSNWHGPAARKDLTRSLDKWLVDVSFQMKFDSADNVGRIELYLIADDGSTLGKLSIKDTYEKANNTKAEIRIGDNSGEVIASSTGYRPGSYNNNVIRLVMAKRDENVSVHFGEITSGGRYLNGVAEQYVDDDQLYNKRLAAVQIHAGAKGSRQPPQQASILDLTVKELAEKKTFEAPYIATAGDVIWIDCQKQLLLFNGREQLLNGDSAMSLRNMYTDFFPLTPGMNSLGILPSESVKVEAVYQPKYL</sequence>
<dbReference type="EMBL" id="BMIN01000003">
    <property type="protein sequence ID" value="GGD05452.1"/>
    <property type="molecule type" value="Genomic_DNA"/>
</dbReference>
<feature type="domain" description="Siphovirus-type tail component RIFT-related" evidence="1">
    <location>
        <begin position="38"/>
        <end position="128"/>
    </location>
</feature>
<evidence type="ECO:0000259" key="1">
    <source>
        <dbReference type="Pfam" id="PF05709"/>
    </source>
</evidence>
<dbReference type="Gene3D" id="2.40.30.200">
    <property type="match status" value="1"/>
</dbReference>
<keyword evidence="4" id="KW-1185">Reference proteome</keyword>
<evidence type="ECO:0008006" key="5">
    <source>
        <dbReference type="Google" id="ProtNLM"/>
    </source>
</evidence>
<dbReference type="Gene3D" id="2.60.120.860">
    <property type="match status" value="1"/>
</dbReference>
<proteinExistence type="predicted"/>
<accession>A0ABQ1PX44</accession>
<comment type="caution">
    <text evidence="3">The sequence shown here is derived from an EMBL/GenBank/DDBJ whole genome shotgun (WGS) entry which is preliminary data.</text>
</comment>
<organism evidence="3 4">
    <name type="scientific">Pontibacillus salipaludis</name>
    <dbReference type="NCBI Taxonomy" id="1697394"/>
    <lineage>
        <taxon>Bacteria</taxon>
        <taxon>Bacillati</taxon>
        <taxon>Bacillota</taxon>
        <taxon>Bacilli</taxon>
        <taxon>Bacillales</taxon>
        <taxon>Bacillaceae</taxon>
        <taxon>Pontibacillus</taxon>
    </lineage>
</organism>
<gene>
    <name evidence="3" type="ORF">GCM10011389_11200</name>
</gene>
<dbReference type="Proteomes" id="UP000642571">
    <property type="component" value="Unassembled WGS sequence"/>
</dbReference>